<dbReference type="PANTHER" id="PTHR43133:SF8">
    <property type="entry name" value="RNA POLYMERASE SIGMA FACTOR HI_1459-RELATED"/>
    <property type="match status" value="1"/>
</dbReference>
<keyword evidence="5" id="KW-0804">Transcription</keyword>
<dbReference type="Pfam" id="PF04542">
    <property type="entry name" value="Sigma70_r2"/>
    <property type="match status" value="1"/>
</dbReference>
<dbReference type="InterPro" id="IPR013324">
    <property type="entry name" value="RNA_pol_sigma_r3/r4-like"/>
</dbReference>
<evidence type="ECO:0000256" key="1">
    <source>
        <dbReference type="ARBA" id="ARBA00010641"/>
    </source>
</evidence>
<dbReference type="NCBIfam" id="TIGR02937">
    <property type="entry name" value="sigma70-ECF"/>
    <property type="match status" value="1"/>
</dbReference>
<dbReference type="InterPro" id="IPR007627">
    <property type="entry name" value="RNA_pol_sigma70_r2"/>
</dbReference>
<name>A0ABT3G8K2_9BACT</name>
<dbReference type="Proteomes" id="UP001165653">
    <property type="component" value="Unassembled WGS sequence"/>
</dbReference>
<comment type="caution">
    <text evidence="9">The sequence shown here is derived from an EMBL/GenBank/DDBJ whole genome shotgun (WGS) entry which is preliminary data.</text>
</comment>
<gene>
    <name evidence="9" type="ORF">OJ996_21465</name>
</gene>
<dbReference type="SUPFAM" id="SSF88659">
    <property type="entry name" value="Sigma3 and sigma4 domains of RNA polymerase sigma factors"/>
    <property type="match status" value="1"/>
</dbReference>
<sequence>MNIFQRLASNPVMGPAGSGGAASGMPEEPEAGPDDEALVLRAKAGDLKAYDELVTRHRGRIYAMIRNMVKNDTDAWDLSQEAFIKAWQALPRFEAKARFTTWLYRIAHNCVYDFTRRRRPEGGDEINDELLNRDRIDPAAVATPAESRSPDEALAGDELRAKIESALSKLSPEHREAVILKDVQGLAYKEIADVMSCSIGTVMSRLFYARQKLQSLLQDEYDAR</sequence>
<dbReference type="InterPro" id="IPR014284">
    <property type="entry name" value="RNA_pol_sigma-70_dom"/>
</dbReference>
<evidence type="ECO:0000259" key="8">
    <source>
        <dbReference type="Pfam" id="PF08281"/>
    </source>
</evidence>
<dbReference type="CDD" id="cd06171">
    <property type="entry name" value="Sigma70_r4"/>
    <property type="match status" value="1"/>
</dbReference>
<dbReference type="InterPro" id="IPR036388">
    <property type="entry name" value="WH-like_DNA-bd_sf"/>
</dbReference>
<organism evidence="9 10">
    <name type="scientific">Luteolibacter rhizosphaerae</name>
    <dbReference type="NCBI Taxonomy" id="2989719"/>
    <lineage>
        <taxon>Bacteria</taxon>
        <taxon>Pseudomonadati</taxon>
        <taxon>Verrucomicrobiota</taxon>
        <taxon>Verrucomicrobiia</taxon>
        <taxon>Verrucomicrobiales</taxon>
        <taxon>Verrucomicrobiaceae</taxon>
        <taxon>Luteolibacter</taxon>
    </lineage>
</organism>
<dbReference type="EMBL" id="JAPDDR010000013">
    <property type="protein sequence ID" value="MCW1916173.1"/>
    <property type="molecule type" value="Genomic_DNA"/>
</dbReference>
<dbReference type="InterPro" id="IPR013325">
    <property type="entry name" value="RNA_pol_sigma_r2"/>
</dbReference>
<dbReference type="Gene3D" id="1.10.1740.10">
    <property type="match status" value="1"/>
</dbReference>
<dbReference type="Pfam" id="PF08281">
    <property type="entry name" value="Sigma70_r4_2"/>
    <property type="match status" value="1"/>
</dbReference>
<keyword evidence="10" id="KW-1185">Reference proteome</keyword>
<evidence type="ECO:0000256" key="6">
    <source>
        <dbReference type="SAM" id="MobiDB-lite"/>
    </source>
</evidence>
<feature type="domain" description="RNA polymerase sigma-70 region 2" evidence="7">
    <location>
        <begin position="53"/>
        <end position="119"/>
    </location>
</feature>
<dbReference type="SUPFAM" id="SSF88946">
    <property type="entry name" value="Sigma2 domain of RNA polymerase sigma factors"/>
    <property type="match status" value="1"/>
</dbReference>
<keyword evidence="2" id="KW-0805">Transcription regulation</keyword>
<dbReference type="InterPro" id="IPR039425">
    <property type="entry name" value="RNA_pol_sigma-70-like"/>
</dbReference>
<dbReference type="Gene3D" id="1.10.10.10">
    <property type="entry name" value="Winged helix-like DNA-binding domain superfamily/Winged helix DNA-binding domain"/>
    <property type="match status" value="1"/>
</dbReference>
<evidence type="ECO:0000313" key="10">
    <source>
        <dbReference type="Proteomes" id="UP001165653"/>
    </source>
</evidence>
<dbReference type="PANTHER" id="PTHR43133">
    <property type="entry name" value="RNA POLYMERASE ECF-TYPE SIGMA FACTO"/>
    <property type="match status" value="1"/>
</dbReference>
<protein>
    <submittedName>
        <fullName evidence="9">Sigma-70 family RNA polymerase sigma factor</fullName>
    </submittedName>
</protein>
<evidence type="ECO:0000256" key="4">
    <source>
        <dbReference type="ARBA" id="ARBA00023125"/>
    </source>
</evidence>
<dbReference type="RefSeq" id="WP_264515742.1">
    <property type="nucleotide sequence ID" value="NZ_JAPDDR010000013.1"/>
</dbReference>
<evidence type="ECO:0000259" key="7">
    <source>
        <dbReference type="Pfam" id="PF04542"/>
    </source>
</evidence>
<proteinExistence type="inferred from homology"/>
<reference evidence="9" key="1">
    <citation type="submission" date="2022-10" db="EMBL/GenBank/DDBJ databases">
        <title>Luteolibacter sp. GHJ8, whole genome shotgun sequencing project.</title>
        <authorList>
            <person name="Zhao G."/>
            <person name="Shen L."/>
        </authorList>
    </citation>
    <scope>NUCLEOTIDE SEQUENCE</scope>
    <source>
        <strain evidence="9">GHJ8</strain>
    </source>
</reference>
<keyword evidence="3" id="KW-0731">Sigma factor</keyword>
<evidence type="ECO:0000256" key="3">
    <source>
        <dbReference type="ARBA" id="ARBA00023082"/>
    </source>
</evidence>
<feature type="region of interest" description="Disordered" evidence="6">
    <location>
        <begin position="8"/>
        <end position="33"/>
    </location>
</feature>
<feature type="domain" description="RNA polymerase sigma factor 70 region 4 type 2" evidence="8">
    <location>
        <begin position="161"/>
        <end position="213"/>
    </location>
</feature>
<dbReference type="InterPro" id="IPR013249">
    <property type="entry name" value="RNA_pol_sigma70_r4_t2"/>
</dbReference>
<evidence type="ECO:0000256" key="5">
    <source>
        <dbReference type="ARBA" id="ARBA00023163"/>
    </source>
</evidence>
<accession>A0ABT3G8K2</accession>
<keyword evidence="4" id="KW-0238">DNA-binding</keyword>
<comment type="similarity">
    <text evidence="1">Belongs to the sigma-70 factor family. ECF subfamily.</text>
</comment>
<evidence type="ECO:0000256" key="2">
    <source>
        <dbReference type="ARBA" id="ARBA00023015"/>
    </source>
</evidence>
<evidence type="ECO:0000313" key="9">
    <source>
        <dbReference type="EMBL" id="MCW1916173.1"/>
    </source>
</evidence>